<accession>A0A183AHB9</accession>
<evidence type="ECO:0000313" key="1">
    <source>
        <dbReference type="EMBL" id="VDP78154.1"/>
    </source>
</evidence>
<dbReference type="AlphaFoldDB" id="A0A183AHB9"/>
<evidence type="ECO:0000313" key="2">
    <source>
        <dbReference type="Proteomes" id="UP000272942"/>
    </source>
</evidence>
<evidence type="ECO:0000313" key="3">
    <source>
        <dbReference type="WBParaSite" id="ECPE_0000636701-mRNA-1"/>
    </source>
</evidence>
<proteinExistence type="predicted"/>
<reference evidence="3" key="1">
    <citation type="submission" date="2016-06" db="UniProtKB">
        <authorList>
            <consortium name="WormBaseParasite"/>
        </authorList>
    </citation>
    <scope>IDENTIFICATION</scope>
</reference>
<protein>
    <submittedName>
        <fullName evidence="3">PH domain-containing protein</fullName>
    </submittedName>
</protein>
<dbReference type="EMBL" id="UZAN01043349">
    <property type="protein sequence ID" value="VDP78154.1"/>
    <property type="molecule type" value="Genomic_DNA"/>
</dbReference>
<organism evidence="3">
    <name type="scientific">Echinostoma caproni</name>
    <dbReference type="NCBI Taxonomy" id="27848"/>
    <lineage>
        <taxon>Eukaryota</taxon>
        <taxon>Metazoa</taxon>
        <taxon>Spiralia</taxon>
        <taxon>Lophotrochozoa</taxon>
        <taxon>Platyhelminthes</taxon>
        <taxon>Trematoda</taxon>
        <taxon>Digenea</taxon>
        <taxon>Plagiorchiida</taxon>
        <taxon>Echinostomata</taxon>
        <taxon>Echinostomatoidea</taxon>
        <taxon>Echinostomatidae</taxon>
        <taxon>Echinostoma</taxon>
    </lineage>
</organism>
<dbReference type="WBParaSite" id="ECPE_0000636701-mRNA-1">
    <property type="protein sequence ID" value="ECPE_0000636701-mRNA-1"/>
    <property type="gene ID" value="ECPE_0000636701"/>
</dbReference>
<gene>
    <name evidence="1" type="ORF">ECPE_LOCUS6354</name>
</gene>
<reference evidence="1 2" key="2">
    <citation type="submission" date="2018-11" db="EMBL/GenBank/DDBJ databases">
        <authorList>
            <consortium name="Pathogen Informatics"/>
        </authorList>
    </citation>
    <scope>NUCLEOTIDE SEQUENCE [LARGE SCALE GENOMIC DNA]</scope>
    <source>
        <strain evidence="1 2">Egypt</strain>
    </source>
</reference>
<keyword evidence="2" id="KW-1185">Reference proteome</keyword>
<dbReference type="Proteomes" id="UP000272942">
    <property type="component" value="Unassembled WGS sequence"/>
</dbReference>
<name>A0A183AHB9_9TREM</name>
<sequence length="82" mass="9490">MVVAETDVKFPMIKELKIPPPAYLIMEKTGRLANTWRLWRTQYADFRAVTKTDRESSPAQLAPSYYRPGCSDHHKWIHAQSG</sequence>